<organism evidence="2 3">
    <name type="scientific">Acidithiobacillus thiooxidans ATCC 19377</name>
    <dbReference type="NCBI Taxonomy" id="637390"/>
    <lineage>
        <taxon>Bacteria</taxon>
        <taxon>Pseudomonadati</taxon>
        <taxon>Pseudomonadota</taxon>
        <taxon>Acidithiobacillia</taxon>
        <taxon>Acidithiobacillales</taxon>
        <taxon>Acidithiobacillaceae</taxon>
        <taxon>Acidithiobacillus</taxon>
    </lineage>
</organism>
<dbReference type="SUPFAM" id="SSF52540">
    <property type="entry name" value="P-loop containing nucleoside triphosphate hydrolases"/>
    <property type="match status" value="1"/>
</dbReference>
<dbReference type="GO" id="GO:0005524">
    <property type="term" value="F:ATP binding"/>
    <property type="evidence" value="ECO:0007669"/>
    <property type="project" value="InterPro"/>
</dbReference>
<dbReference type="InterPro" id="IPR041628">
    <property type="entry name" value="ChlI/MoxR_AAA_lid"/>
</dbReference>
<evidence type="ECO:0000313" key="2">
    <source>
        <dbReference type="EMBL" id="TQN52208.1"/>
    </source>
</evidence>
<evidence type="ECO:0000313" key="3">
    <source>
        <dbReference type="Proteomes" id="UP000315403"/>
    </source>
</evidence>
<dbReference type="Pfam" id="PF07726">
    <property type="entry name" value="AAA_3"/>
    <property type="match status" value="1"/>
</dbReference>
<dbReference type="Gene3D" id="3.40.50.300">
    <property type="entry name" value="P-loop containing nucleotide triphosphate hydrolases"/>
    <property type="match status" value="1"/>
</dbReference>
<sequence length="314" mass="34325">MTTHPREVLRAAVQPEQLLTALAKVLLGKERAIRLAFTGFLAGGHILVEDVPGVGKTTLALGLARLLGLDFARVQMTADMLPGDILGSSIFDPRQQTFVFHPGPVFHGVLLMDEINRASPRSQSALLEAMAEGQVSADGQSMALPDPFFVIATQNPQEHAGVFPLPESQLDRFTLRFSLGYPGREAERLLLQGKNQRPEDLPIVADRNVLQAWRHAVTAIFLSAEIEDMLLHMARCSRNDERLRMGLSPRALLALKASAQAWAFMAGRDYVTPDDLRSVALAVLGHRLISTANLAGDDLAVLLGQEAWGLDIRF</sequence>
<dbReference type="SMART" id="SM00382">
    <property type="entry name" value="AAA"/>
    <property type="match status" value="1"/>
</dbReference>
<dbReference type="AlphaFoldDB" id="A0A543Q7B5"/>
<dbReference type="Pfam" id="PF17863">
    <property type="entry name" value="AAA_lid_2"/>
    <property type="match status" value="1"/>
</dbReference>
<dbReference type="EMBL" id="SZUV01000001">
    <property type="protein sequence ID" value="TQN52208.1"/>
    <property type="molecule type" value="Genomic_DNA"/>
</dbReference>
<feature type="domain" description="AAA+ ATPase" evidence="1">
    <location>
        <begin position="42"/>
        <end position="183"/>
    </location>
</feature>
<dbReference type="PANTHER" id="PTHR42759:SF5">
    <property type="entry name" value="METHANOL DEHYDROGENASE REGULATOR"/>
    <property type="match status" value="1"/>
</dbReference>
<reference evidence="2 3" key="1">
    <citation type="submission" date="2019-03" db="EMBL/GenBank/DDBJ databases">
        <title>New insights into Acidothiobacillus thiooxidans sulfur metabolism through coupled gene expression, solution geochemistry, microscopy and spectroscopy analyses.</title>
        <authorList>
            <person name="Camacho D."/>
            <person name="Frazao R."/>
            <person name="Fouillen A."/>
            <person name="Nanci A."/>
            <person name="Lang B.F."/>
            <person name="Apte S.C."/>
            <person name="Baron C."/>
            <person name="Warren L.A."/>
        </authorList>
    </citation>
    <scope>NUCLEOTIDE SEQUENCE [LARGE SCALE GENOMIC DNA]</scope>
    <source>
        <strain evidence="2 3">ATCC 19377</strain>
    </source>
</reference>
<dbReference type="Gene3D" id="1.10.8.80">
    <property type="entry name" value="Magnesium chelatase subunit I, C-Terminal domain"/>
    <property type="match status" value="1"/>
</dbReference>
<proteinExistence type="predicted"/>
<accession>A0A543Q7B5</accession>
<dbReference type="InterPro" id="IPR003593">
    <property type="entry name" value="AAA+_ATPase"/>
</dbReference>
<protein>
    <recommendedName>
        <fullName evidence="1">AAA+ ATPase domain-containing protein</fullName>
    </recommendedName>
</protein>
<name>A0A543Q7B5_ACITH</name>
<evidence type="ECO:0000259" key="1">
    <source>
        <dbReference type="SMART" id="SM00382"/>
    </source>
</evidence>
<dbReference type="InterPro" id="IPR027417">
    <property type="entry name" value="P-loop_NTPase"/>
</dbReference>
<dbReference type="InterPro" id="IPR050764">
    <property type="entry name" value="CbbQ/NirQ/NorQ/GpvN"/>
</dbReference>
<gene>
    <name evidence="2" type="primary">yeaC</name>
    <name evidence="2" type="ORF">DLNHIDIE_02092</name>
</gene>
<dbReference type="PIRSF" id="PIRSF002849">
    <property type="entry name" value="AAA_ATPase_chaperone_MoxR_prd"/>
    <property type="match status" value="1"/>
</dbReference>
<dbReference type="Proteomes" id="UP000315403">
    <property type="component" value="Unassembled WGS sequence"/>
</dbReference>
<dbReference type="CDD" id="cd00009">
    <property type="entry name" value="AAA"/>
    <property type="match status" value="1"/>
</dbReference>
<comment type="caution">
    <text evidence="2">The sequence shown here is derived from an EMBL/GenBank/DDBJ whole genome shotgun (WGS) entry which is preliminary data.</text>
</comment>
<dbReference type="InterPro" id="IPR011703">
    <property type="entry name" value="ATPase_AAA-3"/>
</dbReference>
<dbReference type="PANTHER" id="PTHR42759">
    <property type="entry name" value="MOXR FAMILY PROTEIN"/>
    <property type="match status" value="1"/>
</dbReference>
<dbReference type="GO" id="GO:0016887">
    <property type="term" value="F:ATP hydrolysis activity"/>
    <property type="evidence" value="ECO:0007669"/>
    <property type="project" value="InterPro"/>
</dbReference>
<dbReference type="RefSeq" id="WP_142088463.1">
    <property type="nucleotide sequence ID" value="NZ_SZUV01000001.1"/>
</dbReference>